<proteinExistence type="predicted"/>
<accession>A0A251X8Q9</accession>
<dbReference type="AlphaFoldDB" id="A0A251X8Q9"/>
<dbReference type="EMBL" id="MSLT01000012">
    <property type="protein sequence ID" value="OUD14320.1"/>
    <property type="molecule type" value="Genomic_DNA"/>
</dbReference>
<evidence type="ECO:0000313" key="1">
    <source>
        <dbReference type="EMBL" id="OUD14320.1"/>
    </source>
</evidence>
<gene>
    <name evidence="1" type="ORF">TPSD3_08340</name>
</gene>
<sequence>MSYCNLIELLQQRAESTPNRLAYSFLIDGEIGREIPIDYKTLAQRAQAIAAELQKKSTNWGSGFTALSTRN</sequence>
<keyword evidence="2" id="KW-1185">Reference proteome</keyword>
<evidence type="ECO:0008006" key="3">
    <source>
        <dbReference type="Google" id="ProtNLM"/>
    </source>
</evidence>
<organism evidence="1 2">
    <name type="scientific">Thioflexithrix psekupsensis</name>
    <dbReference type="NCBI Taxonomy" id="1570016"/>
    <lineage>
        <taxon>Bacteria</taxon>
        <taxon>Pseudomonadati</taxon>
        <taxon>Pseudomonadota</taxon>
        <taxon>Gammaproteobacteria</taxon>
        <taxon>Thiotrichales</taxon>
        <taxon>Thioflexithrix</taxon>
    </lineage>
</organism>
<comment type="caution">
    <text evidence="1">The sequence shown here is derived from an EMBL/GenBank/DDBJ whole genome shotgun (WGS) entry which is preliminary data.</text>
</comment>
<protein>
    <recommendedName>
        <fullName evidence="3">AMP-dependent synthetase/ligase domain-containing protein</fullName>
    </recommendedName>
</protein>
<dbReference type="RefSeq" id="WP_217884401.1">
    <property type="nucleotide sequence ID" value="NZ_MSLT01000012.1"/>
</dbReference>
<name>A0A251X8Q9_9GAMM</name>
<dbReference type="Proteomes" id="UP000194798">
    <property type="component" value="Unassembled WGS sequence"/>
</dbReference>
<dbReference type="SUPFAM" id="SSF56801">
    <property type="entry name" value="Acetyl-CoA synthetase-like"/>
    <property type="match status" value="1"/>
</dbReference>
<reference evidence="1 2" key="1">
    <citation type="submission" date="2016-12" db="EMBL/GenBank/DDBJ databases">
        <title>Thioflexothrix psekupsii D3 genome sequencing and assembly.</title>
        <authorList>
            <person name="Fomenkov A."/>
            <person name="Vincze T."/>
            <person name="Grabovich M."/>
            <person name="Anton B.P."/>
            <person name="Dubinina G."/>
            <person name="Orlova M."/>
            <person name="Belousova E."/>
            <person name="Roberts R.J."/>
        </authorList>
    </citation>
    <scope>NUCLEOTIDE SEQUENCE [LARGE SCALE GENOMIC DNA]</scope>
    <source>
        <strain evidence="1">D3</strain>
    </source>
</reference>
<evidence type="ECO:0000313" key="2">
    <source>
        <dbReference type="Proteomes" id="UP000194798"/>
    </source>
</evidence>